<name>A0AAX4JFY9_9MICR</name>
<gene>
    <name evidence="2" type="ORF">VNE69_11124</name>
</gene>
<feature type="compositionally biased region" description="Polar residues" evidence="1">
    <location>
        <begin position="75"/>
        <end position="87"/>
    </location>
</feature>
<reference evidence="2" key="1">
    <citation type="journal article" date="2024" name="BMC Genomics">
        <title>Functional annotation of a divergent genome using sequence and structure-based similarity.</title>
        <authorList>
            <person name="Svedberg D."/>
            <person name="Winiger R.R."/>
            <person name="Berg A."/>
            <person name="Sharma H."/>
            <person name="Tellgren-Roth C."/>
            <person name="Debrunner-Vossbrinck B.A."/>
            <person name="Vossbrinck C.R."/>
            <person name="Barandun J."/>
        </authorList>
    </citation>
    <scope>NUCLEOTIDE SEQUENCE</scope>
    <source>
        <strain evidence="2">Illinois isolate</strain>
    </source>
</reference>
<accession>A0AAX4JFY9</accession>
<sequence>MNMLFLLNIIRGELEITDKCEAGRVTRSTVNIPVPEPIIRLRQEELALQTTENNGLTIQNNENTLQNDHTGDTVDPNNQTGESSGSANFTEESFVNFLASGQTGRNTGLDFLLGENSGIDGHVEITTGDNTRAVIRIVEDGLNGLSYQLIQETNETSN</sequence>
<dbReference type="AlphaFoldDB" id="A0AAX4JFY9"/>
<dbReference type="KEGG" id="vnx:VNE69_11124"/>
<evidence type="ECO:0000256" key="1">
    <source>
        <dbReference type="SAM" id="MobiDB-lite"/>
    </source>
</evidence>
<proteinExistence type="predicted"/>
<dbReference type="GeneID" id="90542798"/>
<keyword evidence="3" id="KW-1185">Reference proteome</keyword>
<dbReference type="Proteomes" id="UP001334084">
    <property type="component" value="Chromosome 11"/>
</dbReference>
<evidence type="ECO:0000313" key="2">
    <source>
        <dbReference type="EMBL" id="WUR04960.1"/>
    </source>
</evidence>
<protein>
    <submittedName>
        <fullName evidence="2">SP-containing protein</fullName>
    </submittedName>
</protein>
<dbReference type="RefSeq" id="XP_065331105.1">
    <property type="nucleotide sequence ID" value="XM_065475033.1"/>
</dbReference>
<feature type="region of interest" description="Disordered" evidence="1">
    <location>
        <begin position="61"/>
        <end position="87"/>
    </location>
</feature>
<evidence type="ECO:0000313" key="3">
    <source>
        <dbReference type="Proteomes" id="UP001334084"/>
    </source>
</evidence>
<organism evidence="2 3">
    <name type="scientific">Vairimorpha necatrix</name>
    <dbReference type="NCBI Taxonomy" id="6039"/>
    <lineage>
        <taxon>Eukaryota</taxon>
        <taxon>Fungi</taxon>
        <taxon>Fungi incertae sedis</taxon>
        <taxon>Microsporidia</taxon>
        <taxon>Nosematidae</taxon>
        <taxon>Vairimorpha</taxon>
    </lineage>
</organism>
<dbReference type="EMBL" id="CP142736">
    <property type="protein sequence ID" value="WUR04960.1"/>
    <property type="molecule type" value="Genomic_DNA"/>
</dbReference>